<dbReference type="SUPFAM" id="SSF54791">
    <property type="entry name" value="Eukaryotic type KH-domain (KH-domain type I)"/>
    <property type="match status" value="6"/>
</dbReference>
<feature type="compositionally biased region" description="Basic and acidic residues" evidence="4">
    <location>
        <begin position="854"/>
        <end position="874"/>
    </location>
</feature>
<dbReference type="PANTHER" id="PTHR10288">
    <property type="entry name" value="KH DOMAIN CONTAINING RNA BINDING PROTEIN"/>
    <property type="match status" value="1"/>
</dbReference>
<feature type="domain" description="K Homology" evidence="5">
    <location>
        <begin position="614"/>
        <end position="682"/>
    </location>
</feature>
<dbReference type="GO" id="GO:0003723">
    <property type="term" value="F:RNA binding"/>
    <property type="evidence" value="ECO:0007669"/>
    <property type="project" value="UniProtKB-UniRule"/>
</dbReference>
<dbReference type="Proteomes" id="UP000605846">
    <property type="component" value="Unassembled WGS sequence"/>
</dbReference>
<evidence type="ECO:0000256" key="1">
    <source>
        <dbReference type="ARBA" id="ARBA00022737"/>
    </source>
</evidence>
<reference evidence="6" key="1">
    <citation type="submission" date="2020-01" db="EMBL/GenBank/DDBJ databases">
        <title>Genome Sequencing of Three Apophysomyces-Like Fungal Strains Confirms a Novel Fungal Genus in the Mucoromycota with divergent Burkholderia-like Endosymbiotic Bacteria.</title>
        <authorList>
            <person name="Stajich J.E."/>
            <person name="Macias A.M."/>
            <person name="Carter-House D."/>
            <person name="Lovett B."/>
            <person name="Kasson L.R."/>
            <person name="Berry K."/>
            <person name="Grigoriev I."/>
            <person name="Chang Y."/>
            <person name="Spatafora J."/>
            <person name="Kasson M.T."/>
        </authorList>
    </citation>
    <scope>NUCLEOTIDE SEQUENCE</scope>
    <source>
        <strain evidence="6">NRRL A-21654</strain>
    </source>
</reference>
<accession>A0A8H7BIJ3</accession>
<keyword evidence="2 3" id="KW-0694">RNA-binding</keyword>
<sequence length="881" mass="96286">MDPSDQPVLESLPPSAQLALLHAQAANNSPDAPEAEPIVPSPDDPVVVDNAVFAEPLIAGDHPIPITKPLVSPAKKEKKKDTRLDLSSEAAFPSLSSAAAPRAPVASGWSAAASRVKTHPVPQRTGSPAPPSGATKKSAGPQITDMLELPANQQIANQPNKPLGFKSNADVIQQVINKTGTTIIASTNRAGTTTFLIQGTPNDVARAKRELVAGLVVKRTVEILVPSSTRRFIIGAKGKNLQQIEAKSSTRINIPPRKEEEEEEQSDEDMVTISIVGDAAGIKIAKEEIEKIVSEKTAKQTLKLDAFDSKYHLFLAGPRNSAIKMLEQELNIKIQPPRVGASSESESDELVETSFIITGDKEKVQLAKQTLESRYNELRESLRTAAFAVPKVQHKHLLGKGGATLHEIFSETGCTVELPPLDDKTENVTIRGPDQLLIKGLTLVMEKTREIHVSVLDLATTHETADQVQHGKFMLKYFISRGNLKKIEQDHHVDIDLPAVATIRQSVPVEIYSKNQQDIAEAYKAAFELCRNFGPDLFGTVDIDPHLHRHINVRHAKQLQRIKTRHSVEIIMPEEAEETSKVLIVFEGSEEGQKKESLEAAAAELKKIAADSADFISKTISVPAKYHKTIIGPKGTTLNAIVGGDDSTVSVRFGVGSEDAVVIRGLTNEVNHVIAEINKVYDAAKHEEFINSHTVEFTIPAAYSAHVIGKAGSNINKLKEDLGVKIDISDASKSENGTVQKSSKKSQQKVTVVIQGIVTNVEAAKERILALVANLADQVTLSLEIPKEYHRFLIGPSGRYVKKLEDKYNVFVKFPKSSQSEETDTITIRGRKKDAHSAKEELVELYEYEKELQNKRKEREARIAEEKKKAEEKASAATASN</sequence>
<keyword evidence="1" id="KW-0677">Repeat</keyword>
<evidence type="ECO:0000313" key="7">
    <source>
        <dbReference type="Proteomes" id="UP000605846"/>
    </source>
</evidence>
<organism evidence="6 7">
    <name type="scientific">Apophysomyces ossiformis</name>
    <dbReference type="NCBI Taxonomy" id="679940"/>
    <lineage>
        <taxon>Eukaryota</taxon>
        <taxon>Fungi</taxon>
        <taxon>Fungi incertae sedis</taxon>
        <taxon>Mucoromycota</taxon>
        <taxon>Mucoromycotina</taxon>
        <taxon>Mucoromycetes</taxon>
        <taxon>Mucorales</taxon>
        <taxon>Mucorineae</taxon>
        <taxon>Mucoraceae</taxon>
        <taxon>Apophysomyces</taxon>
    </lineage>
</organism>
<feature type="domain" description="K Homology" evidence="5">
    <location>
        <begin position="777"/>
        <end position="847"/>
    </location>
</feature>
<feature type="domain" description="K Homology" evidence="5">
    <location>
        <begin position="691"/>
        <end position="773"/>
    </location>
</feature>
<dbReference type="EMBL" id="JABAYA010000163">
    <property type="protein sequence ID" value="KAF7723128.1"/>
    <property type="molecule type" value="Genomic_DNA"/>
</dbReference>
<dbReference type="InterPro" id="IPR054548">
    <property type="entry name" value="SCP160-like_KH"/>
</dbReference>
<feature type="domain" description="K Homology" evidence="5">
    <location>
        <begin position="296"/>
        <end position="376"/>
    </location>
</feature>
<dbReference type="PROSITE" id="PS50084">
    <property type="entry name" value="KH_TYPE_1"/>
    <property type="match status" value="5"/>
</dbReference>
<dbReference type="InterPro" id="IPR036612">
    <property type="entry name" value="KH_dom_type_1_sf"/>
</dbReference>
<feature type="region of interest" description="Disordered" evidence="4">
    <location>
        <begin position="58"/>
        <end position="84"/>
    </location>
</feature>
<dbReference type="OrthoDB" id="10027144at2759"/>
<gene>
    <name evidence="6" type="ORF">EC973_002358</name>
</gene>
<dbReference type="Pfam" id="PF00013">
    <property type="entry name" value="KH_1"/>
    <property type="match status" value="5"/>
</dbReference>
<dbReference type="InterPro" id="IPR057778">
    <property type="entry name" value="KH_Vigilin_N"/>
</dbReference>
<feature type="region of interest" description="Disordered" evidence="4">
    <location>
        <begin position="854"/>
        <end position="881"/>
    </location>
</feature>
<dbReference type="CDD" id="cd22408">
    <property type="entry name" value="KH-I_Vigilin_rpt4"/>
    <property type="match status" value="1"/>
</dbReference>
<dbReference type="Pfam" id="PF24668">
    <property type="entry name" value="KH_Vigilin"/>
    <property type="match status" value="1"/>
</dbReference>
<evidence type="ECO:0000256" key="2">
    <source>
        <dbReference type="ARBA" id="ARBA00022884"/>
    </source>
</evidence>
<evidence type="ECO:0000256" key="4">
    <source>
        <dbReference type="SAM" id="MobiDB-lite"/>
    </source>
</evidence>
<feature type="region of interest" description="Disordered" evidence="4">
    <location>
        <begin position="22"/>
        <end position="43"/>
    </location>
</feature>
<feature type="region of interest" description="Disordered" evidence="4">
    <location>
        <begin position="110"/>
        <end position="140"/>
    </location>
</feature>
<dbReference type="Pfam" id="PF22952">
    <property type="entry name" value="KH_11"/>
    <property type="match status" value="1"/>
</dbReference>
<evidence type="ECO:0000259" key="5">
    <source>
        <dbReference type="SMART" id="SM00322"/>
    </source>
</evidence>
<evidence type="ECO:0000256" key="3">
    <source>
        <dbReference type="PROSITE-ProRule" id="PRU00117"/>
    </source>
</evidence>
<feature type="domain" description="K Homology" evidence="5">
    <location>
        <begin position="141"/>
        <end position="216"/>
    </location>
</feature>
<feature type="domain" description="K Homology" evidence="5">
    <location>
        <begin position="381"/>
        <end position="449"/>
    </location>
</feature>
<dbReference type="InterPro" id="IPR004087">
    <property type="entry name" value="KH_dom"/>
</dbReference>
<dbReference type="Gene3D" id="3.30.1370.10">
    <property type="entry name" value="K Homology domain, type 1"/>
    <property type="match status" value="7"/>
</dbReference>
<name>A0A8H7BIJ3_9FUNG</name>
<dbReference type="SMART" id="SM00322">
    <property type="entry name" value="KH"/>
    <property type="match status" value="8"/>
</dbReference>
<comment type="caution">
    <text evidence="6">The sequence shown here is derived from an EMBL/GenBank/DDBJ whole genome shotgun (WGS) entry which is preliminary data.</text>
</comment>
<keyword evidence="7" id="KW-1185">Reference proteome</keyword>
<protein>
    <recommendedName>
        <fullName evidence="5">K Homology domain-containing protein</fullName>
    </recommendedName>
</protein>
<proteinExistence type="predicted"/>
<feature type="domain" description="K Homology" evidence="5">
    <location>
        <begin position="217"/>
        <end position="294"/>
    </location>
</feature>
<dbReference type="InterPro" id="IPR004088">
    <property type="entry name" value="KH_dom_type_1"/>
</dbReference>
<feature type="domain" description="K Homology" evidence="5">
    <location>
        <begin position="535"/>
        <end position="610"/>
    </location>
</feature>
<dbReference type="AlphaFoldDB" id="A0A8H7BIJ3"/>
<evidence type="ECO:0000313" key="6">
    <source>
        <dbReference type="EMBL" id="KAF7723128.1"/>
    </source>
</evidence>